<protein>
    <submittedName>
        <fullName evidence="1">Uncharacterized protein</fullName>
    </submittedName>
</protein>
<organism evidence="1 2">
    <name type="scientific">Orbilia javanica</name>
    <dbReference type="NCBI Taxonomy" id="47235"/>
    <lineage>
        <taxon>Eukaryota</taxon>
        <taxon>Fungi</taxon>
        <taxon>Dikarya</taxon>
        <taxon>Ascomycota</taxon>
        <taxon>Pezizomycotina</taxon>
        <taxon>Orbiliomycetes</taxon>
        <taxon>Orbiliales</taxon>
        <taxon>Orbiliaceae</taxon>
        <taxon>Orbilia</taxon>
    </lineage>
</organism>
<name>A0AAN8MPD5_9PEZI</name>
<dbReference type="EMBL" id="JAVHNR010000012">
    <property type="protein sequence ID" value="KAK6330100.1"/>
    <property type="molecule type" value="Genomic_DNA"/>
</dbReference>
<dbReference type="Proteomes" id="UP001313282">
    <property type="component" value="Unassembled WGS sequence"/>
</dbReference>
<accession>A0AAN8MPD5</accession>
<dbReference type="PANTHER" id="PTHR35179">
    <property type="entry name" value="PROTEIN CBG02620"/>
    <property type="match status" value="1"/>
</dbReference>
<comment type="caution">
    <text evidence="1">The sequence shown here is derived from an EMBL/GenBank/DDBJ whole genome shotgun (WGS) entry which is preliminary data.</text>
</comment>
<proteinExistence type="predicted"/>
<gene>
    <name evidence="1" type="ORF">TWF718_003528</name>
</gene>
<reference evidence="1 2" key="1">
    <citation type="submission" date="2019-10" db="EMBL/GenBank/DDBJ databases">
        <authorList>
            <person name="Palmer J.M."/>
        </authorList>
    </citation>
    <scope>NUCLEOTIDE SEQUENCE [LARGE SCALE GENOMIC DNA]</scope>
    <source>
        <strain evidence="1 2">TWF718</strain>
    </source>
</reference>
<evidence type="ECO:0000313" key="1">
    <source>
        <dbReference type="EMBL" id="KAK6330100.1"/>
    </source>
</evidence>
<sequence length="393" mass="44689">MRGERDWLWMDVKSRRAIGIIDQATLEPDDSLVSSASKSVLLCSYDWQDEQTPTILIPGHAPFWKDRELPVTIPEDSGSRFVDQNEARLSESPLEPIFHATASMNPNFRFDDVDVVVNRNTLQKLLTFCKKTSQESFRINLLMINNTLLIERRSITPVGTIKRNGGYGKSFEKEFTKPVQNSTGHHRVLQYHLGRLNCVVRFEVDASYQKNTEEQTENKSCRGSSLATGVEALNPNITKSCNMVSSSQGIATDTRLKSNYTAEEAMPQSKVAEIKTSSGRHGLNRIIPQLWFGRTPWLITASHNKGTFDEIDVSHISPEQFIDWEMKFQDPLRKVVTVIAQLRDIVSKHRGRHCIAVCKKDRRSGSRAIKVYASRSPDRQPLPEGLIKRFWDS</sequence>
<keyword evidence="2" id="KW-1185">Reference proteome</keyword>
<evidence type="ECO:0000313" key="2">
    <source>
        <dbReference type="Proteomes" id="UP001313282"/>
    </source>
</evidence>
<dbReference type="PANTHER" id="PTHR35179:SF1">
    <property type="entry name" value="INTEGRAL MEMBRANE PROTEIN"/>
    <property type="match status" value="1"/>
</dbReference>
<dbReference type="AlphaFoldDB" id="A0AAN8MPD5"/>